<evidence type="ECO:0000313" key="6">
    <source>
        <dbReference type="Proteomes" id="UP000196655"/>
    </source>
</evidence>
<accession>A0A211ZR56</accession>
<keyword evidence="6" id="KW-1185">Reference proteome</keyword>
<reference evidence="6" key="1">
    <citation type="submission" date="2017-05" db="EMBL/GenBank/DDBJ databases">
        <authorList>
            <person name="Macchi M."/>
            <person name="Festa S."/>
            <person name="Coppotelli B.M."/>
            <person name="Morelli I.S."/>
        </authorList>
    </citation>
    <scope>NUCLEOTIDE SEQUENCE [LARGE SCALE GENOMIC DNA]</scope>
    <source>
        <strain evidence="6">I</strain>
    </source>
</reference>
<dbReference type="Proteomes" id="UP000196655">
    <property type="component" value="Unassembled WGS sequence"/>
</dbReference>
<gene>
    <name evidence="5" type="ORF">BWR60_07800</name>
</gene>
<dbReference type="InterPro" id="IPR040442">
    <property type="entry name" value="Pyrv_kinase-like_dom_sf"/>
</dbReference>
<evidence type="ECO:0000259" key="4">
    <source>
        <dbReference type="Pfam" id="PF03328"/>
    </source>
</evidence>
<organism evidence="5 6">
    <name type="scientific">Inquilinus limosus</name>
    <dbReference type="NCBI Taxonomy" id="171674"/>
    <lineage>
        <taxon>Bacteria</taxon>
        <taxon>Pseudomonadati</taxon>
        <taxon>Pseudomonadota</taxon>
        <taxon>Alphaproteobacteria</taxon>
        <taxon>Rhodospirillales</taxon>
        <taxon>Rhodospirillaceae</taxon>
        <taxon>Inquilinus</taxon>
    </lineage>
</organism>
<comment type="caution">
    <text evidence="5">The sequence shown here is derived from an EMBL/GenBank/DDBJ whole genome shotgun (WGS) entry which is preliminary data.</text>
</comment>
<dbReference type="SUPFAM" id="SSF51621">
    <property type="entry name" value="Phosphoenolpyruvate/pyruvate domain"/>
    <property type="match status" value="1"/>
</dbReference>
<evidence type="ECO:0000256" key="1">
    <source>
        <dbReference type="ARBA" id="ARBA00005568"/>
    </source>
</evidence>
<dbReference type="InterPro" id="IPR015813">
    <property type="entry name" value="Pyrv/PenolPyrv_kinase-like_dom"/>
</dbReference>
<dbReference type="InterPro" id="IPR050251">
    <property type="entry name" value="HpcH-HpaI_aldolase"/>
</dbReference>
<name>A0A211ZR56_9PROT</name>
<evidence type="ECO:0000256" key="2">
    <source>
        <dbReference type="ARBA" id="ARBA00022723"/>
    </source>
</evidence>
<dbReference type="InterPro" id="IPR005000">
    <property type="entry name" value="Aldolase/citrate-lyase_domain"/>
</dbReference>
<evidence type="ECO:0000256" key="3">
    <source>
        <dbReference type="ARBA" id="ARBA00023239"/>
    </source>
</evidence>
<dbReference type="GO" id="GO:0005737">
    <property type="term" value="C:cytoplasm"/>
    <property type="evidence" value="ECO:0007669"/>
    <property type="project" value="TreeGrafter"/>
</dbReference>
<dbReference type="GO" id="GO:0016832">
    <property type="term" value="F:aldehyde-lyase activity"/>
    <property type="evidence" value="ECO:0007669"/>
    <property type="project" value="TreeGrafter"/>
</dbReference>
<comment type="similarity">
    <text evidence="1">Belongs to the HpcH/HpaI aldolase family.</text>
</comment>
<dbReference type="STRING" id="1122125.GCA_000423185_03181"/>
<evidence type="ECO:0000313" key="5">
    <source>
        <dbReference type="EMBL" id="OWJ67587.1"/>
    </source>
</evidence>
<dbReference type="OrthoDB" id="9802624at2"/>
<dbReference type="AlphaFoldDB" id="A0A211ZR56"/>
<feature type="domain" description="HpcH/HpaI aldolase/citrate lyase" evidence="4">
    <location>
        <begin position="55"/>
        <end position="243"/>
    </location>
</feature>
<dbReference type="EMBL" id="NHON01000011">
    <property type="protein sequence ID" value="OWJ67587.1"/>
    <property type="molecule type" value="Genomic_DNA"/>
</dbReference>
<sequence length="295" mass="31214">MWSELSWVRVPSVAPFPLPPSSDTPVSTASEEAALYRPNAAKRKLRAGEPVYGCWQGIGHSLISELLGLAGYDIVLLDHEHGPASVADAVPCLQALAGTPATGIVRMPWNDPVYVKRILDIGAEGVMVPQVGSKAEAEAAVAACRYPPAGIRGVAYGIARGADFGLAPDYQQTISDNLLILCQIETRQGVEAIPDIAAVDGVDGLFIGPWDLSGSLGKLGRFDDPEVRDTIRRAERAIIDSGKWLGSLPSLGRSSAEMVKDGCRIVIGPAEITLLRDAARADLAAFKEVVGKPGR</sequence>
<dbReference type="GO" id="GO:0046872">
    <property type="term" value="F:metal ion binding"/>
    <property type="evidence" value="ECO:0007669"/>
    <property type="project" value="UniProtKB-KW"/>
</dbReference>
<keyword evidence="2" id="KW-0479">Metal-binding</keyword>
<dbReference type="PANTHER" id="PTHR30502:SF0">
    <property type="entry name" value="PHOSPHOENOLPYRUVATE CARBOXYLASE FAMILY PROTEIN"/>
    <property type="match status" value="1"/>
</dbReference>
<proteinExistence type="inferred from homology"/>
<dbReference type="PANTHER" id="PTHR30502">
    <property type="entry name" value="2-KETO-3-DEOXY-L-RHAMNONATE ALDOLASE"/>
    <property type="match status" value="1"/>
</dbReference>
<keyword evidence="3" id="KW-0456">Lyase</keyword>
<dbReference type="Pfam" id="PF03328">
    <property type="entry name" value="HpcH_HpaI"/>
    <property type="match status" value="1"/>
</dbReference>
<dbReference type="Gene3D" id="3.20.20.60">
    <property type="entry name" value="Phosphoenolpyruvate-binding domains"/>
    <property type="match status" value="1"/>
</dbReference>
<protein>
    <recommendedName>
        <fullName evidence="4">HpcH/HpaI aldolase/citrate lyase domain-containing protein</fullName>
    </recommendedName>
</protein>